<evidence type="ECO:0000256" key="5">
    <source>
        <dbReference type="SAM" id="Phobius"/>
    </source>
</evidence>
<proteinExistence type="predicted"/>
<name>A0A2A6DZH8_9BACL</name>
<dbReference type="EMBL" id="MOXJ01000023">
    <property type="protein sequence ID" value="PDO09959.1"/>
    <property type="molecule type" value="Genomic_DNA"/>
</dbReference>
<feature type="domain" description="DUF1232" evidence="6">
    <location>
        <begin position="37"/>
        <end position="73"/>
    </location>
</feature>
<dbReference type="GO" id="GO:0012505">
    <property type="term" value="C:endomembrane system"/>
    <property type="evidence" value="ECO:0007669"/>
    <property type="project" value="UniProtKB-SubCell"/>
</dbReference>
<comment type="caution">
    <text evidence="7">The sequence shown here is derived from an EMBL/GenBank/DDBJ whole genome shotgun (WGS) entry which is preliminary data.</text>
</comment>
<organism evidence="7 8">
    <name type="scientific">Candidatus Reconcilbacillus cellulovorans</name>
    <dbReference type="NCBI Taxonomy" id="1906605"/>
    <lineage>
        <taxon>Bacteria</taxon>
        <taxon>Bacillati</taxon>
        <taxon>Bacillota</taxon>
        <taxon>Bacilli</taxon>
        <taxon>Bacillales</taxon>
        <taxon>Paenibacillaceae</taxon>
        <taxon>Candidatus Reconcilbacillus</taxon>
    </lineage>
</organism>
<dbReference type="Pfam" id="PF06803">
    <property type="entry name" value="DUF1232"/>
    <property type="match status" value="1"/>
</dbReference>
<evidence type="ECO:0000313" key="7">
    <source>
        <dbReference type="EMBL" id="PDO09959.1"/>
    </source>
</evidence>
<evidence type="ECO:0000256" key="4">
    <source>
        <dbReference type="ARBA" id="ARBA00023136"/>
    </source>
</evidence>
<feature type="transmembrane region" description="Helical" evidence="5">
    <location>
        <begin position="105"/>
        <end position="127"/>
    </location>
</feature>
<keyword evidence="3 5" id="KW-1133">Transmembrane helix</keyword>
<evidence type="ECO:0000313" key="8">
    <source>
        <dbReference type="Proteomes" id="UP000243688"/>
    </source>
</evidence>
<comment type="subcellular location">
    <subcellularLocation>
        <location evidence="1">Endomembrane system</location>
        <topology evidence="1">Multi-pass membrane protein</topology>
    </subcellularLocation>
</comment>
<dbReference type="AlphaFoldDB" id="A0A2A6DZH8"/>
<evidence type="ECO:0000256" key="3">
    <source>
        <dbReference type="ARBA" id="ARBA00022989"/>
    </source>
</evidence>
<protein>
    <recommendedName>
        <fullName evidence="6">DUF1232 domain-containing protein</fullName>
    </recommendedName>
</protein>
<keyword evidence="4 5" id="KW-0472">Membrane</keyword>
<keyword evidence="2 5" id="KW-0812">Transmembrane</keyword>
<evidence type="ECO:0000256" key="1">
    <source>
        <dbReference type="ARBA" id="ARBA00004127"/>
    </source>
</evidence>
<evidence type="ECO:0000259" key="6">
    <source>
        <dbReference type="Pfam" id="PF06803"/>
    </source>
</evidence>
<accession>A0A2A6DZH8</accession>
<reference evidence="7 8" key="1">
    <citation type="submission" date="2016-12" db="EMBL/GenBank/DDBJ databases">
        <title>Candidatus Reconcilibacillus cellulovorans genome.</title>
        <authorList>
            <person name="Kolinko S."/>
            <person name="Wu Y.-W."/>
            <person name="Tachea F."/>
            <person name="Denzel E."/>
            <person name="Hiras J."/>
            <person name="Baecker N."/>
            <person name="Chan L.J."/>
            <person name="Eichorst S.A."/>
            <person name="Frey D."/>
            <person name="Adams P.D."/>
            <person name="Pray T."/>
            <person name="Tanjore D."/>
            <person name="Petzold C.J."/>
            <person name="Gladden J.M."/>
            <person name="Simmons B.A."/>
            <person name="Singer S.W."/>
        </authorList>
    </citation>
    <scope>NUCLEOTIDE SEQUENCE [LARGE SCALE GENOMIC DNA]</scope>
    <source>
        <strain evidence="7">JTherm</strain>
    </source>
</reference>
<dbReference type="InterPro" id="IPR010652">
    <property type="entry name" value="DUF1232"/>
</dbReference>
<sequence length="130" mass="14845">MKTTTWLRKAKHRADRLKSELEALYWACRDARTPWYAKFAAACVVAYAFSPIDLIPDFVPVLGHLDDLVVVPFGIWLALRLVPEEVLDDCRRLARLRADVRRRDWRAGAAVLIVWALAVFGVAVLIWKAT</sequence>
<dbReference type="Proteomes" id="UP000243688">
    <property type="component" value="Unassembled WGS sequence"/>
</dbReference>
<evidence type="ECO:0000256" key="2">
    <source>
        <dbReference type="ARBA" id="ARBA00022692"/>
    </source>
</evidence>
<gene>
    <name evidence="7" type="ORF">BLM47_09965</name>
</gene>